<dbReference type="STRING" id="3880.A0A072UGH1"/>
<evidence type="ECO:0000313" key="3">
    <source>
        <dbReference type="Proteomes" id="UP000002051"/>
    </source>
</evidence>
<keyword evidence="3" id="KW-1185">Reference proteome</keyword>
<accession>A0A072UGH1</accession>
<evidence type="ECO:0000313" key="2">
    <source>
        <dbReference type="EnsemblPlants" id="KEH28531"/>
    </source>
</evidence>
<reference evidence="1 3" key="1">
    <citation type="journal article" date="2011" name="Nature">
        <title>The Medicago genome provides insight into the evolution of rhizobial symbioses.</title>
        <authorList>
            <person name="Young N.D."/>
            <person name="Debelle F."/>
            <person name="Oldroyd G.E."/>
            <person name="Geurts R."/>
            <person name="Cannon S.B."/>
            <person name="Udvardi M.K."/>
            <person name="Benedito V.A."/>
            <person name="Mayer K.F."/>
            <person name="Gouzy J."/>
            <person name="Schoof H."/>
            <person name="Van de Peer Y."/>
            <person name="Proost S."/>
            <person name="Cook D.R."/>
            <person name="Meyers B.C."/>
            <person name="Spannagl M."/>
            <person name="Cheung F."/>
            <person name="De Mita S."/>
            <person name="Krishnakumar V."/>
            <person name="Gundlach H."/>
            <person name="Zhou S."/>
            <person name="Mudge J."/>
            <person name="Bharti A.K."/>
            <person name="Murray J.D."/>
            <person name="Naoumkina M.A."/>
            <person name="Rosen B."/>
            <person name="Silverstein K.A."/>
            <person name="Tang H."/>
            <person name="Rombauts S."/>
            <person name="Zhao P.X."/>
            <person name="Zhou P."/>
            <person name="Barbe V."/>
            <person name="Bardou P."/>
            <person name="Bechner M."/>
            <person name="Bellec A."/>
            <person name="Berger A."/>
            <person name="Berges H."/>
            <person name="Bidwell S."/>
            <person name="Bisseling T."/>
            <person name="Choisne N."/>
            <person name="Couloux A."/>
            <person name="Denny R."/>
            <person name="Deshpande S."/>
            <person name="Dai X."/>
            <person name="Doyle J.J."/>
            <person name="Dudez A.M."/>
            <person name="Farmer A.D."/>
            <person name="Fouteau S."/>
            <person name="Franken C."/>
            <person name="Gibelin C."/>
            <person name="Gish J."/>
            <person name="Goldstein S."/>
            <person name="Gonzalez A.J."/>
            <person name="Green P.J."/>
            <person name="Hallab A."/>
            <person name="Hartog M."/>
            <person name="Hua A."/>
            <person name="Humphray S.J."/>
            <person name="Jeong D.H."/>
            <person name="Jing Y."/>
            <person name="Jocker A."/>
            <person name="Kenton S.M."/>
            <person name="Kim D.J."/>
            <person name="Klee K."/>
            <person name="Lai H."/>
            <person name="Lang C."/>
            <person name="Lin S."/>
            <person name="Macmil S.L."/>
            <person name="Magdelenat G."/>
            <person name="Matthews L."/>
            <person name="McCorrison J."/>
            <person name="Monaghan E.L."/>
            <person name="Mun J.H."/>
            <person name="Najar F.Z."/>
            <person name="Nicholson C."/>
            <person name="Noirot C."/>
            <person name="O'Bleness M."/>
            <person name="Paule C.R."/>
            <person name="Poulain J."/>
            <person name="Prion F."/>
            <person name="Qin B."/>
            <person name="Qu C."/>
            <person name="Retzel E.F."/>
            <person name="Riddle C."/>
            <person name="Sallet E."/>
            <person name="Samain S."/>
            <person name="Samson N."/>
            <person name="Sanders I."/>
            <person name="Saurat O."/>
            <person name="Scarpelli C."/>
            <person name="Schiex T."/>
            <person name="Segurens B."/>
            <person name="Severin A.J."/>
            <person name="Sherrier D.J."/>
            <person name="Shi R."/>
            <person name="Sims S."/>
            <person name="Singer S.R."/>
            <person name="Sinharoy S."/>
            <person name="Sterck L."/>
            <person name="Viollet A."/>
            <person name="Wang B.B."/>
            <person name="Wang K."/>
            <person name="Wang M."/>
            <person name="Wang X."/>
            <person name="Warfsmann J."/>
            <person name="Weissenbach J."/>
            <person name="White D.D."/>
            <person name="White J.D."/>
            <person name="Wiley G.B."/>
            <person name="Wincker P."/>
            <person name="Xing Y."/>
            <person name="Yang L."/>
            <person name="Yao Z."/>
            <person name="Ying F."/>
            <person name="Zhai J."/>
            <person name="Zhou L."/>
            <person name="Zuber A."/>
            <person name="Denarie J."/>
            <person name="Dixon R.A."/>
            <person name="May G.D."/>
            <person name="Schwartz D.C."/>
            <person name="Rogers J."/>
            <person name="Quetier F."/>
            <person name="Town C.D."/>
            <person name="Roe B.A."/>
        </authorList>
    </citation>
    <scope>NUCLEOTIDE SEQUENCE [LARGE SCALE GENOMIC DNA]</scope>
    <source>
        <strain evidence="1">A17</strain>
        <strain evidence="2 3">cv. Jemalong A17</strain>
    </source>
</reference>
<name>A0A072UGH1_MEDTR</name>
<proteinExistence type="predicted"/>
<dbReference type="EMBL" id="CM001220">
    <property type="protein sequence ID" value="KEH28531.1"/>
    <property type="molecule type" value="Genomic_DNA"/>
</dbReference>
<dbReference type="AlphaFoldDB" id="A0A072UGH1"/>
<dbReference type="PANTHER" id="PTHR36617">
    <property type="entry name" value="PROTEIN, PUTATIVE-RELATED"/>
    <property type="match status" value="1"/>
</dbReference>
<dbReference type="PANTHER" id="PTHR36617:SF5">
    <property type="entry name" value="OS05G0421675 PROTEIN"/>
    <property type="match status" value="1"/>
</dbReference>
<reference evidence="2" key="3">
    <citation type="submission" date="2015-04" db="UniProtKB">
        <authorList>
            <consortium name="EnsemblPlants"/>
        </authorList>
    </citation>
    <scope>IDENTIFICATION</scope>
    <source>
        <strain evidence="2">cv. Jemalong A17</strain>
    </source>
</reference>
<sequence>MKAMSANQLFKGYSVGSSDPVVVSHLQFADDTLILSEKSSANVHTMRAVLILFEALSGLKVNFSKSQLVGVNVSDSWLSEAALVLSCRVGCLPFVYLGLPVGGNARLCLSKEVGSLGVRRSREINNALLGKWCWRLLTDRESLSCRVLSARYGVEGGCVSDGGRNVSSWWRVIAALHAWVGGVAFRNRFSRLFDLALFKEVSVFAMCQIGWGQRGEAWRWRWRRGLFVWEEELVEELCLLLQNMTLQVDKEDRWLWRLESSNVFTVRSAYKVFWHKDIPLKGRSLCLASDS</sequence>
<reference evidence="1 3" key="2">
    <citation type="journal article" date="2014" name="BMC Genomics">
        <title>An improved genome release (version Mt4.0) for the model legume Medicago truncatula.</title>
        <authorList>
            <person name="Tang H."/>
            <person name="Krishnakumar V."/>
            <person name="Bidwell S."/>
            <person name="Rosen B."/>
            <person name="Chan A."/>
            <person name="Zhou S."/>
            <person name="Gentzbittel L."/>
            <person name="Childs K.L."/>
            <person name="Yandell M."/>
            <person name="Gundlach H."/>
            <person name="Mayer K.F."/>
            <person name="Schwartz D.C."/>
            <person name="Town C.D."/>
        </authorList>
    </citation>
    <scope>GENOME REANNOTATION</scope>
    <source>
        <strain evidence="1">A17</strain>
        <strain evidence="2 3">cv. Jemalong A17</strain>
    </source>
</reference>
<dbReference type="Proteomes" id="UP000002051">
    <property type="component" value="Chromosome 4"/>
</dbReference>
<protein>
    <recommendedName>
        <fullName evidence="4">RNA-directed DNA polymerase</fullName>
    </recommendedName>
</protein>
<dbReference type="HOGENOM" id="CLU_000680_15_0_1"/>
<organism evidence="1 3">
    <name type="scientific">Medicago truncatula</name>
    <name type="common">Barrel medic</name>
    <name type="synonym">Medicago tribuloides</name>
    <dbReference type="NCBI Taxonomy" id="3880"/>
    <lineage>
        <taxon>Eukaryota</taxon>
        <taxon>Viridiplantae</taxon>
        <taxon>Streptophyta</taxon>
        <taxon>Embryophyta</taxon>
        <taxon>Tracheophyta</taxon>
        <taxon>Spermatophyta</taxon>
        <taxon>Magnoliopsida</taxon>
        <taxon>eudicotyledons</taxon>
        <taxon>Gunneridae</taxon>
        <taxon>Pentapetalae</taxon>
        <taxon>rosids</taxon>
        <taxon>fabids</taxon>
        <taxon>Fabales</taxon>
        <taxon>Fabaceae</taxon>
        <taxon>Papilionoideae</taxon>
        <taxon>50 kb inversion clade</taxon>
        <taxon>NPAAA clade</taxon>
        <taxon>Hologalegina</taxon>
        <taxon>IRL clade</taxon>
        <taxon>Trifolieae</taxon>
        <taxon>Medicago</taxon>
    </lineage>
</organism>
<gene>
    <name evidence="1" type="ordered locus">MTR_4g005490</name>
</gene>
<evidence type="ECO:0008006" key="4">
    <source>
        <dbReference type="Google" id="ProtNLM"/>
    </source>
</evidence>
<dbReference type="EnsemblPlants" id="KEH28531">
    <property type="protein sequence ID" value="KEH28531"/>
    <property type="gene ID" value="MTR_4g005490"/>
</dbReference>
<evidence type="ECO:0000313" key="1">
    <source>
        <dbReference type="EMBL" id="KEH28531.1"/>
    </source>
</evidence>